<organism evidence="1 2">
    <name type="scientific">Echinicola pacifica</name>
    <dbReference type="NCBI Taxonomy" id="346377"/>
    <lineage>
        <taxon>Bacteria</taxon>
        <taxon>Pseudomonadati</taxon>
        <taxon>Bacteroidota</taxon>
        <taxon>Cytophagia</taxon>
        <taxon>Cytophagales</taxon>
        <taxon>Cyclobacteriaceae</taxon>
        <taxon>Echinicola</taxon>
    </lineage>
</organism>
<evidence type="ECO:0000313" key="2">
    <source>
        <dbReference type="Proteomes" id="UP000619457"/>
    </source>
</evidence>
<name>A0A918UUM0_9BACT</name>
<gene>
    <name evidence="1" type="ORF">GCM10007049_29490</name>
</gene>
<dbReference type="Proteomes" id="UP000619457">
    <property type="component" value="Unassembled WGS sequence"/>
</dbReference>
<reference evidence="1" key="1">
    <citation type="journal article" date="2014" name="Int. J. Syst. Evol. Microbiol.">
        <title>Complete genome sequence of Corynebacterium casei LMG S-19264T (=DSM 44701T), isolated from a smear-ripened cheese.</title>
        <authorList>
            <consortium name="US DOE Joint Genome Institute (JGI-PGF)"/>
            <person name="Walter F."/>
            <person name="Albersmeier A."/>
            <person name="Kalinowski J."/>
            <person name="Ruckert C."/>
        </authorList>
    </citation>
    <scope>NUCLEOTIDE SEQUENCE</scope>
    <source>
        <strain evidence="1">KCTC 12368</strain>
    </source>
</reference>
<keyword evidence="2" id="KW-1185">Reference proteome</keyword>
<accession>A0A918UUM0</accession>
<proteinExistence type="predicted"/>
<dbReference type="AlphaFoldDB" id="A0A918UUM0"/>
<evidence type="ECO:0000313" key="1">
    <source>
        <dbReference type="EMBL" id="GGZ34245.1"/>
    </source>
</evidence>
<comment type="caution">
    <text evidence="1">The sequence shown here is derived from an EMBL/GenBank/DDBJ whole genome shotgun (WGS) entry which is preliminary data.</text>
</comment>
<reference evidence="1" key="2">
    <citation type="submission" date="2020-09" db="EMBL/GenBank/DDBJ databases">
        <authorList>
            <person name="Sun Q."/>
            <person name="Kim S."/>
        </authorList>
    </citation>
    <scope>NUCLEOTIDE SEQUENCE</scope>
    <source>
        <strain evidence="1">KCTC 12368</strain>
    </source>
</reference>
<dbReference type="EMBL" id="BMWX01000005">
    <property type="protein sequence ID" value="GGZ34245.1"/>
    <property type="molecule type" value="Genomic_DNA"/>
</dbReference>
<sequence>MRKIVHLLKLAAHKFGYNDCAIEHPNGLACLGHSLKGAFTLEGQATAYLYFNYPQTK</sequence>
<protein>
    <submittedName>
        <fullName evidence="1">Uncharacterized protein</fullName>
    </submittedName>
</protein>